<feature type="domain" description="ABC transporter" evidence="5">
    <location>
        <begin position="5"/>
        <end position="234"/>
    </location>
</feature>
<dbReference type="PANTHER" id="PTHR42711:SF5">
    <property type="entry name" value="ABC TRANSPORTER ATP-BINDING PROTEIN NATA"/>
    <property type="match status" value="1"/>
</dbReference>
<evidence type="ECO:0000313" key="6">
    <source>
        <dbReference type="EMBL" id="SUZ47994.1"/>
    </source>
</evidence>
<name>A0A381N1S1_9ZZZZ</name>
<dbReference type="GO" id="GO:0005524">
    <property type="term" value="F:ATP binding"/>
    <property type="evidence" value="ECO:0007669"/>
    <property type="project" value="UniProtKB-KW"/>
</dbReference>
<protein>
    <recommendedName>
        <fullName evidence="5">ABC transporter domain-containing protein</fullName>
    </recommendedName>
</protein>
<evidence type="ECO:0000256" key="4">
    <source>
        <dbReference type="ARBA" id="ARBA00022840"/>
    </source>
</evidence>
<gene>
    <name evidence="6" type="ORF">METZ01_LOCUS848</name>
</gene>
<evidence type="ECO:0000259" key="5">
    <source>
        <dbReference type="PROSITE" id="PS50893"/>
    </source>
</evidence>
<evidence type="ECO:0000256" key="1">
    <source>
        <dbReference type="ARBA" id="ARBA00005417"/>
    </source>
</evidence>
<sequence>MEASITLKKVGKLIGDKTILAGLTFGVERGSLVAIIGENDAGKSTLLQLLAGIENPDYGNVFIHGIDSVKRRKDSQSYTGYVPHSSDLDPELSIEENIQFIGYVYGINGEKITKRIHKYAKDLEILDLLHKPAGLVSPGNKKKAMIIRELVHDPSILIIDEPTSFMDAPSTRKTWDLLCGLAGEKTIIYVSQYLPEVEQANDRILVMQNGKIVLDGTLDKLLESTLQYHQFEIEFVKLTEELYNKLTAISTIVNPSKIGNTLHFYGRERSVFFQVLNEAAGQLMKDLTVKKLSLRDLMDSEFAGRGLD</sequence>
<dbReference type="SMART" id="SM00382">
    <property type="entry name" value="AAA"/>
    <property type="match status" value="1"/>
</dbReference>
<dbReference type="Gene3D" id="3.40.50.300">
    <property type="entry name" value="P-loop containing nucleotide triphosphate hydrolases"/>
    <property type="match status" value="1"/>
</dbReference>
<dbReference type="InterPro" id="IPR050763">
    <property type="entry name" value="ABC_transporter_ATP-binding"/>
</dbReference>
<accession>A0A381N1S1</accession>
<keyword evidence="3" id="KW-0547">Nucleotide-binding</keyword>
<dbReference type="SUPFAM" id="SSF52540">
    <property type="entry name" value="P-loop containing nucleoside triphosphate hydrolases"/>
    <property type="match status" value="1"/>
</dbReference>
<organism evidence="6">
    <name type="scientific">marine metagenome</name>
    <dbReference type="NCBI Taxonomy" id="408172"/>
    <lineage>
        <taxon>unclassified sequences</taxon>
        <taxon>metagenomes</taxon>
        <taxon>ecological metagenomes</taxon>
    </lineage>
</organism>
<evidence type="ECO:0000256" key="2">
    <source>
        <dbReference type="ARBA" id="ARBA00022448"/>
    </source>
</evidence>
<evidence type="ECO:0000256" key="3">
    <source>
        <dbReference type="ARBA" id="ARBA00022741"/>
    </source>
</evidence>
<proteinExistence type="inferred from homology"/>
<comment type="similarity">
    <text evidence="1">Belongs to the ABC transporter superfamily.</text>
</comment>
<dbReference type="InterPro" id="IPR003593">
    <property type="entry name" value="AAA+_ATPase"/>
</dbReference>
<dbReference type="PROSITE" id="PS50893">
    <property type="entry name" value="ABC_TRANSPORTER_2"/>
    <property type="match status" value="1"/>
</dbReference>
<dbReference type="InterPro" id="IPR027417">
    <property type="entry name" value="P-loop_NTPase"/>
</dbReference>
<dbReference type="InterPro" id="IPR017871">
    <property type="entry name" value="ABC_transporter-like_CS"/>
</dbReference>
<dbReference type="EMBL" id="UINC01000046">
    <property type="protein sequence ID" value="SUZ47994.1"/>
    <property type="molecule type" value="Genomic_DNA"/>
</dbReference>
<dbReference type="InterPro" id="IPR003439">
    <property type="entry name" value="ABC_transporter-like_ATP-bd"/>
</dbReference>
<keyword evidence="4" id="KW-0067">ATP-binding</keyword>
<dbReference type="AlphaFoldDB" id="A0A381N1S1"/>
<reference evidence="6" key="1">
    <citation type="submission" date="2018-05" db="EMBL/GenBank/DDBJ databases">
        <authorList>
            <person name="Lanie J.A."/>
            <person name="Ng W.-L."/>
            <person name="Kazmierczak K.M."/>
            <person name="Andrzejewski T.M."/>
            <person name="Davidsen T.M."/>
            <person name="Wayne K.J."/>
            <person name="Tettelin H."/>
            <person name="Glass J.I."/>
            <person name="Rusch D."/>
            <person name="Podicherti R."/>
            <person name="Tsui H.-C.T."/>
            <person name="Winkler M.E."/>
        </authorList>
    </citation>
    <scope>NUCLEOTIDE SEQUENCE</scope>
</reference>
<dbReference type="PROSITE" id="PS00211">
    <property type="entry name" value="ABC_TRANSPORTER_1"/>
    <property type="match status" value="1"/>
</dbReference>
<dbReference type="Pfam" id="PF00005">
    <property type="entry name" value="ABC_tran"/>
    <property type="match status" value="1"/>
</dbReference>
<keyword evidence="2" id="KW-0813">Transport</keyword>
<dbReference type="GO" id="GO:0016887">
    <property type="term" value="F:ATP hydrolysis activity"/>
    <property type="evidence" value="ECO:0007669"/>
    <property type="project" value="InterPro"/>
</dbReference>
<dbReference type="PANTHER" id="PTHR42711">
    <property type="entry name" value="ABC TRANSPORTER ATP-BINDING PROTEIN"/>
    <property type="match status" value="1"/>
</dbReference>